<dbReference type="Pfam" id="PF00015">
    <property type="entry name" value="MCPsignal"/>
    <property type="match status" value="1"/>
</dbReference>
<keyword evidence="4 6" id="KW-0807">Transducer</keyword>
<evidence type="ECO:0000259" key="9">
    <source>
        <dbReference type="PROSITE" id="PS50111"/>
    </source>
</evidence>
<dbReference type="InterPro" id="IPR004089">
    <property type="entry name" value="MCPsignal_dom"/>
</dbReference>
<evidence type="ECO:0000256" key="6">
    <source>
        <dbReference type="PROSITE-ProRule" id="PRU00284"/>
    </source>
</evidence>
<dbReference type="SUPFAM" id="SSF58104">
    <property type="entry name" value="Methyl-accepting chemotaxis protein (MCP) signaling domain"/>
    <property type="match status" value="1"/>
</dbReference>
<evidence type="ECO:0000256" key="1">
    <source>
        <dbReference type="ARBA" id="ARBA00004236"/>
    </source>
</evidence>
<protein>
    <submittedName>
        <fullName evidence="11">Methyl-accepting chemotaxis protein</fullName>
    </submittedName>
</protein>
<name>A0ABV2KUB1_9BACI</name>
<accession>A0ABV2KUB1</accession>
<feature type="compositionally biased region" description="Polar residues" evidence="7">
    <location>
        <begin position="288"/>
        <end position="307"/>
    </location>
</feature>
<evidence type="ECO:0000313" key="12">
    <source>
        <dbReference type="Proteomes" id="UP001549167"/>
    </source>
</evidence>
<evidence type="ECO:0000256" key="8">
    <source>
        <dbReference type="SAM" id="Phobius"/>
    </source>
</evidence>
<proteinExistence type="inferred from homology"/>
<feature type="compositionally biased region" description="Polar residues" evidence="7">
    <location>
        <begin position="516"/>
        <end position="527"/>
    </location>
</feature>
<dbReference type="EMBL" id="JBEPMX010000005">
    <property type="protein sequence ID" value="MET3683168.1"/>
    <property type="molecule type" value="Genomic_DNA"/>
</dbReference>
<dbReference type="PROSITE" id="PS50885">
    <property type="entry name" value="HAMP"/>
    <property type="match status" value="1"/>
</dbReference>
<evidence type="ECO:0000313" key="11">
    <source>
        <dbReference type="EMBL" id="MET3683168.1"/>
    </source>
</evidence>
<evidence type="ECO:0000256" key="7">
    <source>
        <dbReference type="SAM" id="MobiDB-lite"/>
    </source>
</evidence>
<keyword evidence="2" id="KW-1003">Cell membrane</keyword>
<dbReference type="InterPro" id="IPR003660">
    <property type="entry name" value="HAMP_dom"/>
</dbReference>
<organism evidence="11 12">
    <name type="scientific">Alkalibacillus flavidus</name>
    <dbReference type="NCBI Taxonomy" id="546021"/>
    <lineage>
        <taxon>Bacteria</taxon>
        <taxon>Bacillati</taxon>
        <taxon>Bacillota</taxon>
        <taxon>Bacilli</taxon>
        <taxon>Bacillales</taxon>
        <taxon>Bacillaceae</taxon>
        <taxon>Alkalibacillus</taxon>
    </lineage>
</organism>
<dbReference type="Pfam" id="PF00672">
    <property type="entry name" value="HAMP"/>
    <property type="match status" value="1"/>
</dbReference>
<feature type="region of interest" description="Disordered" evidence="7">
    <location>
        <begin position="266"/>
        <end position="307"/>
    </location>
</feature>
<dbReference type="CDD" id="cd11386">
    <property type="entry name" value="MCP_signal"/>
    <property type="match status" value="1"/>
</dbReference>
<dbReference type="PANTHER" id="PTHR32089:SF112">
    <property type="entry name" value="LYSOZYME-LIKE PROTEIN-RELATED"/>
    <property type="match status" value="1"/>
</dbReference>
<comment type="caution">
    <text evidence="11">The sequence shown here is derived from an EMBL/GenBank/DDBJ whole genome shotgun (WGS) entry which is preliminary data.</text>
</comment>
<reference evidence="11 12" key="1">
    <citation type="submission" date="2024-06" db="EMBL/GenBank/DDBJ databases">
        <title>Genomic Encyclopedia of Type Strains, Phase IV (KMG-IV): sequencing the most valuable type-strain genomes for metagenomic binning, comparative biology and taxonomic classification.</title>
        <authorList>
            <person name="Goeker M."/>
        </authorList>
    </citation>
    <scope>NUCLEOTIDE SEQUENCE [LARGE SCALE GENOMIC DNA]</scope>
    <source>
        <strain evidence="11 12">DSM 23520</strain>
    </source>
</reference>
<feature type="compositionally biased region" description="Low complexity" evidence="7">
    <location>
        <begin position="528"/>
        <end position="542"/>
    </location>
</feature>
<evidence type="ECO:0000256" key="5">
    <source>
        <dbReference type="ARBA" id="ARBA00029447"/>
    </source>
</evidence>
<dbReference type="PANTHER" id="PTHR32089">
    <property type="entry name" value="METHYL-ACCEPTING CHEMOTAXIS PROTEIN MCPB"/>
    <property type="match status" value="1"/>
</dbReference>
<evidence type="ECO:0000256" key="2">
    <source>
        <dbReference type="ARBA" id="ARBA00022475"/>
    </source>
</evidence>
<dbReference type="Proteomes" id="UP001549167">
    <property type="component" value="Unassembled WGS sequence"/>
</dbReference>
<keyword evidence="3 8" id="KW-0472">Membrane</keyword>
<dbReference type="PRINTS" id="PR00260">
    <property type="entry name" value="CHEMTRNSDUCR"/>
</dbReference>
<comment type="subcellular location">
    <subcellularLocation>
        <location evidence="1">Cell membrane</location>
    </subcellularLocation>
</comment>
<sequence length="565" mass="61249">MKKLRLKNMNIGWKYGSALIIVFLLFGIATAAVAWQVQGIGQDVDALERRGDRAINIQKMGSLTRSQGIRIEAYAREENDEFVTEYEDRASQFNDIANGMEARLDTEKQQNLFTQIMDNKQQMDQLFNELVNASSNAQQVSVANEAGEVRSTTIDLISQLETTVNEDRQEAIADAKQSQTTTMIVLIAAIVVAIVIGAVIVIAISRVVKTNLTKVVDVSNQVAQNNLAVEKIDYDGNDEIGQMAEATNAMVDNLKEMVGRISEISETVSSQSEELNQSSNEVKEGAEQISSTMEELSSGAESQANNASDLSKNMTQFDQQVQESNESGQMIHESSKEVLELTGDGQDMMTQSVQQMATVDQIVKDAVEKVDSLDQQSQQISKLVSVIQDIAEQTNLLALNAAIEAARAGEHGQGFAVVADEVRKLAEQVSNSVGEITGIVDSIQNESSNVVNSLQSGYSEVEKGTEQIKTTGETFDQISGAVGEMSNQIQQVTENLSDIASKTQEMNSSVQEIASVSEESAAGIQQTSSSAEESAATMEEVAASSDQLAQLAEDLNGLVREFKLK</sequence>
<evidence type="ECO:0000256" key="4">
    <source>
        <dbReference type="ARBA" id="ARBA00023224"/>
    </source>
</evidence>
<keyword evidence="8" id="KW-0812">Transmembrane</keyword>
<keyword evidence="12" id="KW-1185">Reference proteome</keyword>
<feature type="region of interest" description="Disordered" evidence="7">
    <location>
        <begin position="516"/>
        <end position="542"/>
    </location>
</feature>
<dbReference type="RefSeq" id="WP_354219761.1">
    <property type="nucleotide sequence ID" value="NZ_JBEPMX010000005.1"/>
</dbReference>
<feature type="compositionally biased region" description="Low complexity" evidence="7">
    <location>
        <begin position="269"/>
        <end position="280"/>
    </location>
</feature>
<feature type="domain" description="Methyl-accepting transducer" evidence="9">
    <location>
        <begin position="278"/>
        <end position="528"/>
    </location>
</feature>
<feature type="transmembrane region" description="Helical" evidence="8">
    <location>
        <begin position="183"/>
        <end position="204"/>
    </location>
</feature>
<evidence type="ECO:0000256" key="3">
    <source>
        <dbReference type="ARBA" id="ARBA00023136"/>
    </source>
</evidence>
<gene>
    <name evidence="11" type="ORF">ABID56_001259</name>
</gene>
<dbReference type="SMART" id="SM00283">
    <property type="entry name" value="MA"/>
    <property type="match status" value="1"/>
</dbReference>
<dbReference type="Gene3D" id="1.10.287.950">
    <property type="entry name" value="Methyl-accepting chemotaxis protein"/>
    <property type="match status" value="1"/>
</dbReference>
<dbReference type="InterPro" id="IPR004090">
    <property type="entry name" value="Chemotax_Me-accpt_rcpt"/>
</dbReference>
<keyword evidence="8" id="KW-1133">Transmembrane helix</keyword>
<dbReference type="Gene3D" id="6.10.340.10">
    <property type="match status" value="1"/>
</dbReference>
<feature type="domain" description="HAMP" evidence="10">
    <location>
        <begin position="206"/>
        <end position="259"/>
    </location>
</feature>
<comment type="similarity">
    <text evidence="5">Belongs to the methyl-accepting chemotaxis (MCP) protein family.</text>
</comment>
<evidence type="ECO:0000259" key="10">
    <source>
        <dbReference type="PROSITE" id="PS50885"/>
    </source>
</evidence>
<dbReference type="PROSITE" id="PS50111">
    <property type="entry name" value="CHEMOTAXIS_TRANSDUC_2"/>
    <property type="match status" value="1"/>
</dbReference>
<dbReference type="CDD" id="cd06225">
    <property type="entry name" value="HAMP"/>
    <property type="match status" value="1"/>
</dbReference>
<dbReference type="SMART" id="SM00304">
    <property type="entry name" value="HAMP"/>
    <property type="match status" value="1"/>
</dbReference>